<evidence type="ECO:0000256" key="1">
    <source>
        <dbReference type="SAM" id="SignalP"/>
    </source>
</evidence>
<evidence type="ECO:0000313" key="2">
    <source>
        <dbReference type="EMBL" id="KAG8545030.1"/>
    </source>
</evidence>
<comment type="caution">
    <text evidence="2">The sequence shown here is derived from an EMBL/GenBank/DDBJ whole genome shotgun (WGS) entry which is preliminary data.</text>
</comment>
<feature type="signal peptide" evidence="1">
    <location>
        <begin position="1"/>
        <end position="23"/>
    </location>
</feature>
<dbReference type="EMBL" id="WNYA01001844">
    <property type="protein sequence ID" value="KAG8545030.1"/>
    <property type="molecule type" value="Genomic_DNA"/>
</dbReference>
<name>A0AAV6ZCC3_ENGPU</name>
<organism evidence="2 3">
    <name type="scientific">Engystomops pustulosus</name>
    <name type="common">Tungara frog</name>
    <name type="synonym">Physalaemus pustulosus</name>
    <dbReference type="NCBI Taxonomy" id="76066"/>
    <lineage>
        <taxon>Eukaryota</taxon>
        <taxon>Metazoa</taxon>
        <taxon>Chordata</taxon>
        <taxon>Craniata</taxon>
        <taxon>Vertebrata</taxon>
        <taxon>Euteleostomi</taxon>
        <taxon>Amphibia</taxon>
        <taxon>Batrachia</taxon>
        <taxon>Anura</taxon>
        <taxon>Neobatrachia</taxon>
        <taxon>Hyloidea</taxon>
        <taxon>Leptodactylidae</taxon>
        <taxon>Leiuperinae</taxon>
        <taxon>Engystomops</taxon>
    </lineage>
</organism>
<feature type="chain" id="PRO_5043338979" evidence="1">
    <location>
        <begin position="24"/>
        <end position="49"/>
    </location>
</feature>
<keyword evidence="1" id="KW-0732">Signal</keyword>
<accession>A0AAV6ZCC3</accession>
<dbReference type="AlphaFoldDB" id="A0AAV6ZCC3"/>
<sequence length="49" mass="5397">METARRLGHLLLLLLVVLRSVGSQSTVKQTEEHCKFLHHPIGQGSGDCT</sequence>
<proteinExistence type="predicted"/>
<evidence type="ECO:0000313" key="3">
    <source>
        <dbReference type="Proteomes" id="UP000824782"/>
    </source>
</evidence>
<protein>
    <submittedName>
        <fullName evidence="2">Uncharacterized protein</fullName>
    </submittedName>
</protein>
<reference evidence="2" key="1">
    <citation type="thesis" date="2020" institute="ProQuest LLC" country="789 East Eisenhower Parkway, Ann Arbor, MI, USA">
        <title>Comparative Genomics and Chromosome Evolution.</title>
        <authorList>
            <person name="Mudd A.B."/>
        </authorList>
    </citation>
    <scope>NUCLEOTIDE SEQUENCE</scope>
    <source>
        <strain evidence="2">237g6f4</strain>
        <tissue evidence="2">Blood</tissue>
    </source>
</reference>
<gene>
    <name evidence="2" type="ORF">GDO81_021490</name>
</gene>
<keyword evidence="3" id="KW-1185">Reference proteome</keyword>
<dbReference type="Proteomes" id="UP000824782">
    <property type="component" value="Unassembled WGS sequence"/>
</dbReference>